<dbReference type="Gene3D" id="3.30.559.10">
    <property type="entry name" value="Chloramphenicol acetyltransferase-like domain"/>
    <property type="match status" value="1"/>
</dbReference>
<dbReference type="AlphaFoldDB" id="A0AA88DAM5"/>
<evidence type="ECO:0000256" key="2">
    <source>
        <dbReference type="ARBA" id="ARBA00022679"/>
    </source>
</evidence>
<keyword evidence="5" id="KW-1185">Reference proteome</keyword>
<dbReference type="EMBL" id="BTGU01000030">
    <property type="protein sequence ID" value="GMN49136.1"/>
    <property type="molecule type" value="Genomic_DNA"/>
</dbReference>
<keyword evidence="3" id="KW-0012">Acyltransferase</keyword>
<dbReference type="PANTHER" id="PTHR31623:SF122">
    <property type="entry name" value="HXXXD-TYPE ACYL-TRANSFERASE FAMILY PROTEIN"/>
    <property type="match status" value="1"/>
</dbReference>
<dbReference type="Pfam" id="PF02458">
    <property type="entry name" value="Transferase"/>
    <property type="match status" value="1"/>
</dbReference>
<accession>A0AA88DAM5</accession>
<proteinExistence type="inferred from homology"/>
<name>A0AA88DAM5_FICCA</name>
<dbReference type="GO" id="GO:0016746">
    <property type="term" value="F:acyltransferase activity"/>
    <property type="evidence" value="ECO:0007669"/>
    <property type="project" value="UniProtKB-KW"/>
</dbReference>
<dbReference type="InterPro" id="IPR023213">
    <property type="entry name" value="CAT-like_dom_sf"/>
</dbReference>
<evidence type="ECO:0000256" key="1">
    <source>
        <dbReference type="ARBA" id="ARBA00009861"/>
    </source>
</evidence>
<dbReference type="PANTHER" id="PTHR31623">
    <property type="entry name" value="F21J9.9"/>
    <property type="match status" value="1"/>
</dbReference>
<reference evidence="4" key="1">
    <citation type="submission" date="2023-07" db="EMBL/GenBank/DDBJ databases">
        <title>draft genome sequence of fig (Ficus carica).</title>
        <authorList>
            <person name="Takahashi T."/>
            <person name="Nishimura K."/>
        </authorList>
    </citation>
    <scope>NUCLEOTIDE SEQUENCE</scope>
</reference>
<evidence type="ECO:0000313" key="4">
    <source>
        <dbReference type="EMBL" id="GMN49136.1"/>
    </source>
</evidence>
<dbReference type="Proteomes" id="UP001187192">
    <property type="component" value="Unassembled WGS sequence"/>
</dbReference>
<comment type="caution">
    <text evidence="4">The sequence shown here is derived from an EMBL/GenBank/DDBJ whole genome shotgun (WGS) entry which is preliminary data.</text>
</comment>
<comment type="similarity">
    <text evidence="1">Belongs to the plant acyltransferase family.</text>
</comment>
<evidence type="ECO:0000256" key="3">
    <source>
        <dbReference type="ARBA" id="ARBA00023315"/>
    </source>
</evidence>
<protein>
    <submittedName>
        <fullName evidence="4">Uncharacterized protein</fullName>
    </submittedName>
</protein>
<sequence>MNIRRRADPPFPDNLVGNLVGIFLAETTEVQPDMLALVAELRKGIRNYVENSAKRLRGDGTMEVICKDLKEAGELMRRDDINVLIFTSLCNFQLYEEVDFGWGKPVWVTIPATGNNNVITLMDTRGAGVEAWVTLSKEDMAFFERDIELLEFARPLTDNFVL</sequence>
<organism evidence="4 5">
    <name type="scientific">Ficus carica</name>
    <name type="common">Common fig</name>
    <dbReference type="NCBI Taxonomy" id="3494"/>
    <lineage>
        <taxon>Eukaryota</taxon>
        <taxon>Viridiplantae</taxon>
        <taxon>Streptophyta</taxon>
        <taxon>Embryophyta</taxon>
        <taxon>Tracheophyta</taxon>
        <taxon>Spermatophyta</taxon>
        <taxon>Magnoliopsida</taxon>
        <taxon>eudicotyledons</taxon>
        <taxon>Gunneridae</taxon>
        <taxon>Pentapetalae</taxon>
        <taxon>rosids</taxon>
        <taxon>fabids</taxon>
        <taxon>Rosales</taxon>
        <taxon>Moraceae</taxon>
        <taxon>Ficeae</taxon>
        <taxon>Ficus</taxon>
    </lineage>
</organism>
<gene>
    <name evidence="4" type="ORF">TIFTF001_018313</name>
</gene>
<keyword evidence="2" id="KW-0808">Transferase</keyword>
<evidence type="ECO:0000313" key="5">
    <source>
        <dbReference type="Proteomes" id="UP001187192"/>
    </source>
</evidence>